<sequence>MVCGDDALAQRLSYELARVYGEHVTVLLPSVHRNHGPQIDDLARAGGVAVVEAAEPDDDALRSAGVPGAAALALVYRDDRANIHAALRARRLDPRIRLVVRLYNRKLGRHLEDLLDRAVAARADDGSARDVTTTVLSDADTATPALVAAAISGADKVVQADGLLLRVAERAAAEPDPAPHRHTLALAGDGSGGSPDLLPDEADVVAAGTTRGRTVLQTIGLAEGAATPVNRPRMPQALPVATLFPRRLRYAVVGLVVLLFVFAGLTWWVTRDPPMRAAYRSILDVFGMGDPAIGENAGRQILQVLSGMAGMALLPLLFAVVLESLGTFRTATIQRLPPRAIADHVVLLGLGKIGTRVLDRLCDLGVPVVCVERDPQALGIATAHARRVPLVIGDVTREGVLEAAHIGTSRALLALTSDDAINLEAVLYAREVDPELRVVLRLFDDDFAKSVNGTLRQSYPLARTRSRSVSSLSAPAFAGALMGRQILGAISVEREVLLFASVDVAGHPELQGHTVAESFRAGRWRVLALDTTERPAPGDAATPGAGRSVVVPASDRRLLPTDRVVLAATRQGLAELLREDVSRADREPSEPGGGPGA</sequence>
<dbReference type="AlphaFoldDB" id="A0A401YG10"/>
<feature type="region of interest" description="Disordered" evidence="1">
    <location>
        <begin position="577"/>
        <end position="597"/>
    </location>
</feature>
<feature type="transmembrane region" description="Helical" evidence="2">
    <location>
        <begin position="301"/>
        <end position="322"/>
    </location>
</feature>
<keyword evidence="2" id="KW-0472">Membrane</keyword>
<feature type="transmembrane region" description="Helical" evidence="2">
    <location>
        <begin position="250"/>
        <end position="269"/>
    </location>
</feature>
<dbReference type="InterPro" id="IPR050721">
    <property type="entry name" value="Trk_Ktr_HKT_K-transport"/>
</dbReference>
<gene>
    <name evidence="4" type="ORF">EHYA_01144</name>
</gene>
<dbReference type="SUPFAM" id="SSF51735">
    <property type="entry name" value="NAD(P)-binding Rossmann-fold domains"/>
    <property type="match status" value="2"/>
</dbReference>
<keyword evidence="2" id="KW-0812">Transmembrane</keyword>
<evidence type="ECO:0000313" key="4">
    <source>
        <dbReference type="EMBL" id="GCD93500.1"/>
    </source>
</evidence>
<comment type="caution">
    <text evidence="4">The sequence shown here is derived from an EMBL/GenBank/DDBJ whole genome shotgun (WGS) entry which is preliminary data.</text>
</comment>
<evidence type="ECO:0000256" key="1">
    <source>
        <dbReference type="SAM" id="MobiDB-lite"/>
    </source>
</evidence>
<accession>A0A401YG10</accession>
<feature type="compositionally biased region" description="Basic and acidic residues" evidence="1">
    <location>
        <begin position="577"/>
        <end position="589"/>
    </location>
</feature>
<dbReference type="Pfam" id="PF02254">
    <property type="entry name" value="TrkA_N"/>
    <property type="match status" value="2"/>
</dbReference>
<dbReference type="PANTHER" id="PTHR43833:SF11">
    <property type="entry name" value="VOLTAGE-GATED POTASSIUM CHANNEL KCH"/>
    <property type="match status" value="1"/>
</dbReference>
<dbReference type="InterPro" id="IPR036291">
    <property type="entry name" value="NAD(P)-bd_dom_sf"/>
</dbReference>
<dbReference type="Gene3D" id="3.40.50.720">
    <property type="entry name" value="NAD(P)-binding Rossmann-like Domain"/>
    <property type="match status" value="2"/>
</dbReference>
<dbReference type="EMBL" id="BIFH01000014">
    <property type="protein sequence ID" value="GCD93500.1"/>
    <property type="molecule type" value="Genomic_DNA"/>
</dbReference>
<feature type="domain" description="RCK N-terminal" evidence="3">
    <location>
        <begin position="342"/>
        <end position="460"/>
    </location>
</feature>
<dbReference type="PROSITE" id="PS51201">
    <property type="entry name" value="RCK_N"/>
    <property type="match status" value="1"/>
</dbReference>
<organism evidence="4 5">
    <name type="scientific">Embleya hyalina</name>
    <dbReference type="NCBI Taxonomy" id="516124"/>
    <lineage>
        <taxon>Bacteria</taxon>
        <taxon>Bacillati</taxon>
        <taxon>Actinomycetota</taxon>
        <taxon>Actinomycetes</taxon>
        <taxon>Kitasatosporales</taxon>
        <taxon>Streptomycetaceae</taxon>
        <taxon>Embleya</taxon>
    </lineage>
</organism>
<evidence type="ECO:0000259" key="3">
    <source>
        <dbReference type="PROSITE" id="PS51201"/>
    </source>
</evidence>
<protein>
    <submittedName>
        <fullName evidence="4">Potassium transporter TrkA</fullName>
    </submittedName>
</protein>
<evidence type="ECO:0000313" key="5">
    <source>
        <dbReference type="Proteomes" id="UP000286931"/>
    </source>
</evidence>
<keyword evidence="5" id="KW-1185">Reference proteome</keyword>
<dbReference type="PANTHER" id="PTHR43833">
    <property type="entry name" value="POTASSIUM CHANNEL PROTEIN 2-RELATED-RELATED"/>
    <property type="match status" value="1"/>
</dbReference>
<dbReference type="Proteomes" id="UP000286931">
    <property type="component" value="Unassembled WGS sequence"/>
</dbReference>
<reference evidence="4 5" key="1">
    <citation type="submission" date="2018-12" db="EMBL/GenBank/DDBJ databases">
        <title>Draft genome sequence of Embleya hyalina NBRC 13850T.</title>
        <authorList>
            <person name="Komaki H."/>
            <person name="Hosoyama A."/>
            <person name="Kimura A."/>
            <person name="Ichikawa N."/>
            <person name="Tamura T."/>
        </authorList>
    </citation>
    <scope>NUCLEOTIDE SEQUENCE [LARGE SCALE GENOMIC DNA]</scope>
    <source>
        <strain evidence="4 5">NBRC 13850</strain>
    </source>
</reference>
<keyword evidence="2" id="KW-1133">Transmembrane helix</keyword>
<proteinExistence type="predicted"/>
<dbReference type="InterPro" id="IPR003148">
    <property type="entry name" value="RCK_N"/>
</dbReference>
<evidence type="ECO:0000256" key="2">
    <source>
        <dbReference type="SAM" id="Phobius"/>
    </source>
</evidence>
<name>A0A401YG10_9ACTN</name>
<dbReference type="GO" id="GO:0006813">
    <property type="term" value="P:potassium ion transport"/>
    <property type="evidence" value="ECO:0007669"/>
    <property type="project" value="InterPro"/>
</dbReference>